<reference evidence="7 8" key="2">
    <citation type="journal article" date="2018" name="Plant J.">
        <title>The Physcomitrella patens chromosome-scale assembly reveals moss genome structure and evolution.</title>
        <authorList>
            <person name="Lang D."/>
            <person name="Ullrich K.K."/>
            <person name="Murat F."/>
            <person name="Fuchs J."/>
            <person name="Jenkins J."/>
            <person name="Haas F.B."/>
            <person name="Piednoel M."/>
            <person name="Gundlach H."/>
            <person name="Van Bel M."/>
            <person name="Meyberg R."/>
            <person name="Vives C."/>
            <person name="Morata J."/>
            <person name="Symeonidi A."/>
            <person name="Hiss M."/>
            <person name="Muchero W."/>
            <person name="Kamisugi Y."/>
            <person name="Saleh O."/>
            <person name="Blanc G."/>
            <person name="Decker E.L."/>
            <person name="van Gessel N."/>
            <person name="Grimwood J."/>
            <person name="Hayes R.D."/>
            <person name="Graham S.W."/>
            <person name="Gunter L.E."/>
            <person name="McDaniel S.F."/>
            <person name="Hoernstein S.N.W."/>
            <person name="Larsson A."/>
            <person name="Li F.W."/>
            <person name="Perroud P.F."/>
            <person name="Phillips J."/>
            <person name="Ranjan P."/>
            <person name="Rokshar D.S."/>
            <person name="Rothfels C.J."/>
            <person name="Schneider L."/>
            <person name="Shu S."/>
            <person name="Stevenson D.W."/>
            <person name="Thummler F."/>
            <person name="Tillich M."/>
            <person name="Villarreal Aguilar J.C."/>
            <person name="Widiez T."/>
            <person name="Wong G.K."/>
            <person name="Wymore A."/>
            <person name="Zhang Y."/>
            <person name="Zimmer A.D."/>
            <person name="Quatrano R.S."/>
            <person name="Mayer K.F.X."/>
            <person name="Goodstein D."/>
            <person name="Casacuberta J.M."/>
            <person name="Vandepoele K."/>
            <person name="Reski R."/>
            <person name="Cuming A.C."/>
            <person name="Tuskan G.A."/>
            <person name="Maumus F."/>
            <person name="Salse J."/>
            <person name="Schmutz J."/>
            <person name="Rensing S.A."/>
        </authorList>
    </citation>
    <scope>NUCLEOTIDE SEQUENCE [LARGE SCALE GENOMIC DNA]</scope>
    <source>
        <strain evidence="7 8">cv. Gransden 2004</strain>
    </source>
</reference>
<keyword evidence="2" id="KW-0812">Transmembrane</keyword>
<proteinExistence type="predicted"/>
<feature type="compositionally biased region" description="Polar residues" evidence="5">
    <location>
        <begin position="1788"/>
        <end position="1803"/>
    </location>
</feature>
<keyword evidence="3" id="KW-1133">Transmembrane helix</keyword>
<dbReference type="GO" id="GO:0009706">
    <property type="term" value="C:chloroplast inner membrane"/>
    <property type="evidence" value="ECO:0000318"/>
    <property type="project" value="GO_Central"/>
</dbReference>
<feature type="compositionally biased region" description="Basic and acidic residues" evidence="5">
    <location>
        <begin position="1567"/>
        <end position="1576"/>
    </location>
</feature>
<dbReference type="PANTHER" id="PTHR34457">
    <property type="entry name" value="EMBRYO DEFECTIVE 2410"/>
    <property type="match status" value="1"/>
</dbReference>
<dbReference type="Gramene" id="Pp3c4_150V3.2">
    <property type="protein sequence ID" value="Pp3c4_150V3.2"/>
    <property type="gene ID" value="Pp3c4_150"/>
</dbReference>
<dbReference type="EnsemblPlants" id="Pp3c4_150V3.3">
    <property type="protein sequence ID" value="Pp3c4_150V3.3"/>
    <property type="gene ID" value="Pp3c4_150"/>
</dbReference>
<feature type="compositionally biased region" description="Basic and acidic residues" evidence="5">
    <location>
        <begin position="1587"/>
        <end position="1598"/>
    </location>
</feature>
<evidence type="ECO:0000313" key="7">
    <source>
        <dbReference type="EnsemblPlants" id="Pp3c4_150V3.3"/>
    </source>
</evidence>
<dbReference type="Proteomes" id="UP000006727">
    <property type="component" value="Chromosome 4"/>
</dbReference>
<dbReference type="OrthoDB" id="1386367at2759"/>
<accession>A0A7I4FNQ8</accession>
<feature type="region of interest" description="Disordered" evidence="5">
    <location>
        <begin position="1531"/>
        <end position="1598"/>
    </location>
</feature>
<evidence type="ECO:0000256" key="5">
    <source>
        <dbReference type="SAM" id="MobiDB-lite"/>
    </source>
</evidence>
<reference evidence="7" key="3">
    <citation type="submission" date="2020-12" db="UniProtKB">
        <authorList>
            <consortium name="EnsemblPlants"/>
        </authorList>
    </citation>
    <scope>IDENTIFICATION</scope>
</reference>
<evidence type="ECO:0000256" key="3">
    <source>
        <dbReference type="ARBA" id="ARBA00022989"/>
    </source>
</evidence>
<feature type="domain" description="Translocation and assembly module TamB C-terminal" evidence="6">
    <location>
        <begin position="1700"/>
        <end position="2102"/>
    </location>
</feature>
<keyword evidence="4" id="KW-0472">Membrane</keyword>
<feature type="region of interest" description="Disordered" evidence="5">
    <location>
        <begin position="1780"/>
        <end position="1803"/>
    </location>
</feature>
<evidence type="ECO:0000256" key="4">
    <source>
        <dbReference type="ARBA" id="ARBA00023136"/>
    </source>
</evidence>
<comment type="subcellular location">
    <subcellularLocation>
        <location evidence="1">Membrane</location>
        <topology evidence="1">Single-pass membrane protein</topology>
    </subcellularLocation>
</comment>
<organism evidence="7 8">
    <name type="scientific">Physcomitrium patens</name>
    <name type="common">Spreading-leaved earth moss</name>
    <name type="synonym">Physcomitrella patens</name>
    <dbReference type="NCBI Taxonomy" id="3218"/>
    <lineage>
        <taxon>Eukaryota</taxon>
        <taxon>Viridiplantae</taxon>
        <taxon>Streptophyta</taxon>
        <taxon>Embryophyta</taxon>
        <taxon>Bryophyta</taxon>
        <taxon>Bryophytina</taxon>
        <taxon>Bryopsida</taxon>
        <taxon>Funariidae</taxon>
        <taxon>Funariales</taxon>
        <taxon>Funariaceae</taxon>
        <taxon>Physcomitrium</taxon>
    </lineage>
</organism>
<protein>
    <recommendedName>
        <fullName evidence="6">Translocation and assembly module TamB C-terminal domain-containing protein</fullName>
    </recommendedName>
</protein>
<evidence type="ECO:0000313" key="8">
    <source>
        <dbReference type="Proteomes" id="UP000006727"/>
    </source>
</evidence>
<dbReference type="InterPro" id="IPR053022">
    <property type="entry name" value="Chloroplast_translocon_comp"/>
</dbReference>
<dbReference type="PANTHER" id="PTHR34457:SF3">
    <property type="entry name" value="PROTEIN TIC236, CHLOROPLASTIC"/>
    <property type="match status" value="1"/>
</dbReference>
<feature type="compositionally biased region" description="Polar residues" evidence="5">
    <location>
        <begin position="462"/>
        <end position="481"/>
    </location>
</feature>
<dbReference type="EMBL" id="ABEU02000004">
    <property type="status" value="NOT_ANNOTATED_CDS"/>
    <property type="molecule type" value="Genomic_DNA"/>
</dbReference>
<feature type="compositionally biased region" description="Basic residues" evidence="5">
    <location>
        <begin position="1557"/>
        <end position="1566"/>
    </location>
</feature>
<dbReference type="KEGG" id="ppp:112281695"/>
<sequence length="2123" mass="233104">MMLARLAYSPASSTLRSSSLSRTSISRLSSPLPIRRSRPSSVRPVRASSNLFDQGTSWWRQNRPTVSTFPSVLQRLHAHQFRARFIKAASWLAAMLLLVASARYAQLRAQLYMDRNILPPLASILTTHLGRDVRLGKVERLSFLSVSLGTSSIGPHAEEFSCGGIPAIQIHFRPLKSLKRGQVVLDAVLRNPHVLVAQKRDWSWLSIPMLSEKKPTTNRHSSEAGIDDRTKVRRIAREDTLLKMMKERDLAARQASKSGYRMGGMVDSVNTKSKDVIEKESLGSIEGDMEIAQAESDVDDESLNSQEQGGFQRIERRGKRNTIAGFSEDDFDAPLLAKDIERQVWRAKSWTEKHFLKPVRRKLLKMRSQRRSSVLSKSEYQNWNLQRSAIACRGMFEKIDRDKRRKLLSARNSGIKGQGGGMKSDLEKVSSNILQMENNQSFVNTKEIGDGLVASVTNHHAFQSRQGGNVQTSRTDQTSPATLKGTGMSSFDELWDHGSTKDEGHGMSLTIKVKSLANRLVRQAKRRVDVSRANGWTPIALNSVYIKEGTLSLLGYGDEEPRVMERVEGSVKLSGNHQQILVQVTGRPNEWRTGKTGNGGRLLVKVAVDLANQSWDVRLKSCNIFAPLFERLLELPLEWSNGRASGELRIWMKKEDAFPNFGGRLDVKGLDFRIADAPASFTGVGGTIFFQGQRLFFHNATGKYGSIPLTVSGDMDINPDDGEYRLSCQVAGVEANALMRSLGAQPPPLSLAGSLKGVVYCRGPLDSPIFEGSVETTGRNMTLTYDSPPSAAIDAVRKNLERGAVAAYDRVPFVSASSSFTFNTDNGMADLYGLKACPVGGGEIRGAGSLWICPEGEMDSTAVNVDCSGSIAGDSLASFYAPSGVEIPPSSFGVTQVEAKIRGAVLMPVFDIKWATPEAQGAFYEGRGDVHISREAIILHSLASSFNLTTTVHTRYPPIVRNCGPRVPKVKLATMPSVTGLEVDMRLDGFDLMGVQSLCFGEAFSPPQSMHMNVYGKIKFDGHVPDKETSSLEGLQSDLSLERNLTNMIGDVSLSGLKLNQFVVAPNLIGSLHISPTALKLDTSGRINEHLRVQVFDMKEDRNSSTDGQLLLPSSGERSRKGLSFSLERGHLRTNLQYRPGNSAKLEVRNLQLDELELASLRGAVHKADMSLDLLRRKGRGSLDVKQPRFSGLQGESLDLAARWSGDVVTLEKSVLEQAYSKYELQGEYVLRGQRAGEKERDEEVMLEKAMGGQLGTFITSMGRWRLRLEVPQAEVSEMLPVARLLSRSSDPAVVSRSKEIFLQGVQNAGFSADNAKELLDYIGSRKAGDPEDESEPEALPLPGLAELKGKWKGTLEATGGGKGDTTADFDLRGEDWEWGAYRTQRVIAVGDFTNNDGLRLERFFIQKDTATLHADGTVLGAKPNLHFAVLNFPVNLVPPLLHAIQSSSQKPLPSSSVSSPPSLKGTLYMEGDLRGHMIKPQCDVQIRLLDGAIGGVSLGRAEVAASITSANRLAFNAVFEPITHAGHVRVRGSLPMSPEETLDELREELDEEQGRERKKHRRARGRGWERSRERDVEDDDNVVSDVQDRSGGGEEGWEVRLAESLKPLDKDFVDSGAVQIDAAVKDGGMMLLTAFSPNLQWIQGYADVTAQIRGTVQQPVADGVAKFHKVSVSSPVLPRPFYNLGGSICVKNNQLCVEGLEGRVGRRGRLEVRGQLPIKANEGINNGEAIEIKADSLEVRARHTFSGQVDSNMRLMGSLLEPEVTGLVKLSHGEAYLSQEKGMEKGPNSSPSATTPDSSRANTYSRFTKANTLMAAPGNISRNQTAEMLPLPDKLIRKISDDLSSIEGKDQKSQPPIAVRLRSLKLQLGPELRMVYPLILNFAVNGELELNGFADSTRVKPKGTLTFENGDVNLVATQVRLNRDHANRAKFEPDQGFDPSLDLALVGADWQIKVQGLASKWQDNLVVTSIRTGEQDALTPIEAARVFESQLADSLLEGDGQLAFKKLAAATVETLMPKIETKGEFGQARWRLVSAPQVPNLLSLDPTTDPFKSLANLSFGAEVEVQLGKHLQASVVRQLKESEMATQWTLLYQLNSKLRVLFSSIPSVDNRLLIEYSASSQS</sequence>
<dbReference type="GO" id="GO:0005886">
    <property type="term" value="C:plasma membrane"/>
    <property type="evidence" value="ECO:0007669"/>
    <property type="project" value="InterPro"/>
</dbReference>
<feature type="compositionally biased region" description="Acidic residues" evidence="5">
    <location>
        <begin position="1541"/>
        <end position="1554"/>
    </location>
</feature>
<feature type="region of interest" description="Disordered" evidence="5">
    <location>
        <begin position="462"/>
        <end position="488"/>
    </location>
</feature>
<reference evidence="7 8" key="1">
    <citation type="journal article" date="2008" name="Science">
        <title>The Physcomitrella genome reveals evolutionary insights into the conquest of land by plants.</title>
        <authorList>
            <person name="Rensing S."/>
            <person name="Lang D."/>
            <person name="Zimmer A."/>
            <person name="Terry A."/>
            <person name="Salamov A."/>
            <person name="Shapiro H."/>
            <person name="Nishiyama T."/>
            <person name="Perroud P.-F."/>
            <person name="Lindquist E."/>
            <person name="Kamisugi Y."/>
            <person name="Tanahashi T."/>
            <person name="Sakakibara K."/>
            <person name="Fujita T."/>
            <person name="Oishi K."/>
            <person name="Shin-I T."/>
            <person name="Kuroki Y."/>
            <person name="Toyoda A."/>
            <person name="Suzuki Y."/>
            <person name="Hashimoto A."/>
            <person name="Yamaguchi K."/>
            <person name="Sugano A."/>
            <person name="Kohara Y."/>
            <person name="Fujiyama A."/>
            <person name="Anterola A."/>
            <person name="Aoki S."/>
            <person name="Ashton N."/>
            <person name="Barbazuk W.B."/>
            <person name="Barker E."/>
            <person name="Bennetzen J."/>
            <person name="Bezanilla M."/>
            <person name="Blankenship R."/>
            <person name="Cho S.H."/>
            <person name="Dutcher S."/>
            <person name="Estelle M."/>
            <person name="Fawcett J.A."/>
            <person name="Gundlach H."/>
            <person name="Hanada K."/>
            <person name="Heyl A."/>
            <person name="Hicks K.A."/>
            <person name="Hugh J."/>
            <person name="Lohr M."/>
            <person name="Mayer K."/>
            <person name="Melkozernov A."/>
            <person name="Murata T."/>
            <person name="Nelson D."/>
            <person name="Pils B."/>
            <person name="Prigge M."/>
            <person name="Reiss B."/>
            <person name="Renner T."/>
            <person name="Rombauts S."/>
            <person name="Rushton P."/>
            <person name="Sanderfoot A."/>
            <person name="Schween G."/>
            <person name="Shiu S.-H."/>
            <person name="Stueber K."/>
            <person name="Theodoulou F.L."/>
            <person name="Tu H."/>
            <person name="Van de Peer Y."/>
            <person name="Verrier P.J."/>
            <person name="Waters E."/>
            <person name="Wood A."/>
            <person name="Yang L."/>
            <person name="Cove D."/>
            <person name="Cuming A."/>
            <person name="Hasebe M."/>
            <person name="Lucas S."/>
            <person name="Mishler D.B."/>
            <person name="Reski R."/>
            <person name="Grigoriev I."/>
            <person name="Quatrano R.S."/>
            <person name="Boore J.L."/>
        </authorList>
    </citation>
    <scope>NUCLEOTIDE SEQUENCE [LARGE SCALE GENOMIC DNA]</scope>
    <source>
        <strain evidence="7 8">cv. Gransden 2004</strain>
    </source>
</reference>
<dbReference type="GeneID" id="112281695"/>
<dbReference type="GO" id="GO:0009306">
    <property type="term" value="P:protein secretion"/>
    <property type="evidence" value="ECO:0007669"/>
    <property type="project" value="InterPro"/>
</dbReference>
<name>A0A7I4FNQ8_PHYPA</name>
<keyword evidence="8" id="KW-1185">Reference proteome</keyword>
<gene>
    <name evidence="7" type="primary">LOC112281695</name>
</gene>
<dbReference type="InterPro" id="IPR007452">
    <property type="entry name" value="TamB_C"/>
</dbReference>
<dbReference type="EnsemblPlants" id="Pp3c4_150V3.2">
    <property type="protein sequence ID" value="Pp3c4_150V3.2"/>
    <property type="gene ID" value="Pp3c4_150"/>
</dbReference>
<evidence type="ECO:0000256" key="1">
    <source>
        <dbReference type="ARBA" id="ARBA00004167"/>
    </source>
</evidence>
<evidence type="ECO:0000259" key="6">
    <source>
        <dbReference type="Pfam" id="PF04357"/>
    </source>
</evidence>
<dbReference type="Gramene" id="Pp3c4_150V3.3">
    <property type="protein sequence ID" value="Pp3c4_150V3.3"/>
    <property type="gene ID" value="Pp3c4_150"/>
</dbReference>
<dbReference type="RefSeq" id="XP_024374277.1">
    <property type="nucleotide sequence ID" value="XM_024518509.2"/>
</dbReference>
<evidence type="ECO:0000256" key="2">
    <source>
        <dbReference type="ARBA" id="ARBA00022692"/>
    </source>
</evidence>
<dbReference type="Pfam" id="PF04357">
    <property type="entry name" value="TamB"/>
    <property type="match status" value="1"/>
</dbReference>